<dbReference type="Pfam" id="PF00512">
    <property type="entry name" value="HisKA"/>
    <property type="match status" value="1"/>
</dbReference>
<dbReference type="PROSITE" id="PS50109">
    <property type="entry name" value="HIS_KIN"/>
    <property type="match status" value="1"/>
</dbReference>
<keyword evidence="4" id="KW-1003">Cell membrane</keyword>
<dbReference type="CDD" id="cd00082">
    <property type="entry name" value="HisKA"/>
    <property type="match status" value="1"/>
</dbReference>
<proteinExistence type="predicted"/>
<evidence type="ECO:0000313" key="13">
    <source>
        <dbReference type="Proteomes" id="UP000034071"/>
    </source>
</evidence>
<keyword evidence="13" id="KW-1185">Reference proteome</keyword>
<dbReference type="Proteomes" id="UP000034071">
    <property type="component" value="Chromosome"/>
</dbReference>
<evidence type="ECO:0000256" key="6">
    <source>
        <dbReference type="ARBA" id="ARBA00022679"/>
    </source>
</evidence>
<dbReference type="SUPFAM" id="SSF47384">
    <property type="entry name" value="Homodimeric domain of signal transducing histidine kinase"/>
    <property type="match status" value="1"/>
</dbReference>
<accession>A0A0F6TRA8</accession>
<dbReference type="RefSeq" id="WP_046561654.1">
    <property type="nucleotide sequence ID" value="NZ_CP010975.1"/>
</dbReference>
<dbReference type="OrthoDB" id="9804645at2"/>
<organism evidence="12 13">
    <name type="scientific">Kangiella geojedonensis</name>
    <dbReference type="NCBI Taxonomy" id="914150"/>
    <lineage>
        <taxon>Bacteria</taxon>
        <taxon>Pseudomonadati</taxon>
        <taxon>Pseudomonadota</taxon>
        <taxon>Gammaproteobacteria</taxon>
        <taxon>Kangiellales</taxon>
        <taxon>Kangiellaceae</taxon>
        <taxon>Kangiella</taxon>
    </lineage>
</organism>
<dbReference type="HOGENOM" id="CLU_000445_89_27_6"/>
<evidence type="ECO:0000259" key="11">
    <source>
        <dbReference type="PROSITE" id="PS50109"/>
    </source>
</evidence>
<evidence type="ECO:0000256" key="10">
    <source>
        <dbReference type="SAM" id="Phobius"/>
    </source>
</evidence>
<evidence type="ECO:0000256" key="5">
    <source>
        <dbReference type="ARBA" id="ARBA00022553"/>
    </source>
</evidence>
<protein>
    <recommendedName>
        <fullName evidence="3">histidine kinase</fullName>
        <ecNumber evidence="3">2.7.13.3</ecNumber>
    </recommendedName>
</protein>
<feature type="transmembrane region" description="Helical" evidence="10">
    <location>
        <begin position="124"/>
        <end position="144"/>
    </location>
</feature>
<dbReference type="Pfam" id="PF02518">
    <property type="entry name" value="HATPase_c"/>
    <property type="match status" value="1"/>
</dbReference>
<keyword evidence="10" id="KW-0472">Membrane</keyword>
<comment type="catalytic activity">
    <reaction evidence="1">
        <text>ATP + protein L-histidine = ADP + protein N-phospho-L-histidine.</text>
        <dbReference type="EC" id="2.7.13.3"/>
    </reaction>
</comment>
<keyword evidence="10" id="KW-1133">Transmembrane helix</keyword>
<evidence type="ECO:0000256" key="1">
    <source>
        <dbReference type="ARBA" id="ARBA00000085"/>
    </source>
</evidence>
<keyword evidence="7" id="KW-0547">Nucleotide-binding</keyword>
<keyword evidence="8" id="KW-0418">Kinase</keyword>
<dbReference type="InterPro" id="IPR003594">
    <property type="entry name" value="HATPase_dom"/>
</dbReference>
<keyword evidence="5" id="KW-0597">Phosphoprotein</keyword>
<dbReference type="SMART" id="SM00388">
    <property type="entry name" value="HisKA"/>
    <property type="match status" value="1"/>
</dbReference>
<dbReference type="InterPro" id="IPR036890">
    <property type="entry name" value="HATPase_C_sf"/>
</dbReference>
<keyword evidence="9" id="KW-0067">ATP-binding</keyword>
<comment type="subcellular location">
    <subcellularLocation>
        <location evidence="2">Cell membrane</location>
        <topology evidence="2">Multi-pass membrane protein</topology>
    </subcellularLocation>
</comment>
<dbReference type="InterPro" id="IPR004358">
    <property type="entry name" value="Sig_transdc_His_kin-like_C"/>
</dbReference>
<dbReference type="SMART" id="SM00387">
    <property type="entry name" value="HATPase_c"/>
    <property type="match status" value="1"/>
</dbReference>
<evidence type="ECO:0000313" key="12">
    <source>
        <dbReference type="EMBL" id="AKE52605.1"/>
    </source>
</evidence>
<dbReference type="InterPro" id="IPR036097">
    <property type="entry name" value="HisK_dim/P_sf"/>
</dbReference>
<evidence type="ECO:0000256" key="3">
    <source>
        <dbReference type="ARBA" id="ARBA00012438"/>
    </source>
</evidence>
<dbReference type="Gene3D" id="1.10.287.130">
    <property type="match status" value="1"/>
</dbReference>
<dbReference type="InterPro" id="IPR005467">
    <property type="entry name" value="His_kinase_dom"/>
</dbReference>
<evidence type="ECO:0000256" key="2">
    <source>
        <dbReference type="ARBA" id="ARBA00004651"/>
    </source>
</evidence>
<dbReference type="STRING" id="914150.TQ33_1663"/>
<evidence type="ECO:0000256" key="8">
    <source>
        <dbReference type="ARBA" id="ARBA00022777"/>
    </source>
</evidence>
<dbReference type="PANTHER" id="PTHR44936:SF10">
    <property type="entry name" value="SENSOR PROTEIN RSTB"/>
    <property type="match status" value="1"/>
</dbReference>
<sequence>MKFQFFRFYALIVLAAALLVWSFNQIYHAVQEPEKNYQVDIDFFFQGYNATNSDSSTSPDLPLFHTIDVNALALPEDVQAMLDEGQVIAITNDIGDTYYYKRNPDSNALTQFGPFKNITEESNIAPYIIPLFYSSLACLLLLLMRPIFRDLQRLQQDAAEFGRKPQPMKRSIKESSNIYPLANSFYGMSNKILNFIQMNKDLSRTISHEIRTPLARMKFMLEIISANIKSSQKQRMQNDIAEIESLVNDYLSFAKVENETDNIHRALYSMKDFLQDIHEKFSIYEQNITIHCHSDDVKVYFDKQSLSIAIQNLLTNALRFSKEAISLEFKLHDNVCVLSVEDDGPGVGDKGEALMQPFSRENIKEQNHKGFGLGLYIVRKVAIWHEGEFIISQSNQLRGAKMQLRWPNQP</sequence>
<dbReference type="InterPro" id="IPR003661">
    <property type="entry name" value="HisK_dim/P_dom"/>
</dbReference>
<dbReference type="Gene3D" id="3.30.565.10">
    <property type="entry name" value="Histidine kinase-like ATPase, C-terminal domain"/>
    <property type="match status" value="1"/>
</dbReference>
<dbReference type="InterPro" id="IPR050980">
    <property type="entry name" value="2C_sensor_his_kinase"/>
</dbReference>
<evidence type="ECO:0000256" key="4">
    <source>
        <dbReference type="ARBA" id="ARBA00022475"/>
    </source>
</evidence>
<gene>
    <name evidence="12" type="ORF">TQ33_1663</name>
</gene>
<feature type="domain" description="Histidine kinase" evidence="11">
    <location>
        <begin position="205"/>
        <end position="410"/>
    </location>
</feature>
<dbReference type="GO" id="GO:0000155">
    <property type="term" value="F:phosphorelay sensor kinase activity"/>
    <property type="evidence" value="ECO:0007669"/>
    <property type="project" value="InterPro"/>
</dbReference>
<evidence type="ECO:0000256" key="9">
    <source>
        <dbReference type="ARBA" id="ARBA00022840"/>
    </source>
</evidence>
<dbReference type="EC" id="2.7.13.3" evidence="3"/>
<dbReference type="PRINTS" id="PR00344">
    <property type="entry name" value="BCTRLSENSOR"/>
</dbReference>
<dbReference type="SUPFAM" id="SSF55874">
    <property type="entry name" value="ATPase domain of HSP90 chaperone/DNA topoisomerase II/histidine kinase"/>
    <property type="match status" value="1"/>
</dbReference>
<keyword evidence="6" id="KW-0808">Transferase</keyword>
<name>A0A0F6TRA8_9GAMM</name>
<dbReference type="GO" id="GO:0005886">
    <property type="term" value="C:plasma membrane"/>
    <property type="evidence" value="ECO:0007669"/>
    <property type="project" value="UniProtKB-SubCell"/>
</dbReference>
<dbReference type="AlphaFoldDB" id="A0A0F6TRA8"/>
<dbReference type="KEGG" id="kge:TQ33_1663"/>
<dbReference type="GO" id="GO:0005524">
    <property type="term" value="F:ATP binding"/>
    <property type="evidence" value="ECO:0007669"/>
    <property type="project" value="UniProtKB-KW"/>
</dbReference>
<keyword evidence="10" id="KW-0812">Transmembrane</keyword>
<reference evidence="12 13" key="1">
    <citation type="submission" date="2015-02" db="EMBL/GenBank/DDBJ databases">
        <title>Complete genome sequence of Kangiella geojedonensis strain YCS-5T.</title>
        <authorList>
            <person name="Kim K.M."/>
        </authorList>
    </citation>
    <scope>NUCLEOTIDE SEQUENCE [LARGE SCALE GENOMIC DNA]</scope>
    <source>
        <strain evidence="12 13">YCS-5</strain>
    </source>
</reference>
<dbReference type="PANTHER" id="PTHR44936">
    <property type="entry name" value="SENSOR PROTEIN CREC"/>
    <property type="match status" value="1"/>
</dbReference>
<dbReference type="EMBL" id="CP010975">
    <property type="protein sequence ID" value="AKE52605.1"/>
    <property type="molecule type" value="Genomic_DNA"/>
</dbReference>
<evidence type="ECO:0000256" key="7">
    <source>
        <dbReference type="ARBA" id="ARBA00022741"/>
    </source>
</evidence>